<dbReference type="Gene3D" id="3.30.565.10">
    <property type="entry name" value="Histidine kinase-like ATPase, C-terminal domain"/>
    <property type="match status" value="1"/>
</dbReference>
<dbReference type="Pfam" id="PF07228">
    <property type="entry name" value="SpoIIE"/>
    <property type="match status" value="1"/>
</dbReference>
<keyword evidence="1" id="KW-0378">Hydrolase</keyword>
<dbReference type="InterPro" id="IPR036457">
    <property type="entry name" value="PPM-type-like_dom_sf"/>
</dbReference>
<feature type="domain" description="GAF" evidence="2">
    <location>
        <begin position="128"/>
        <end position="284"/>
    </location>
</feature>
<dbReference type="PANTHER" id="PTHR43156">
    <property type="entry name" value="STAGE II SPORULATION PROTEIN E-RELATED"/>
    <property type="match status" value="1"/>
</dbReference>
<dbReference type="EMBL" id="MKQR01000016">
    <property type="protein sequence ID" value="OLR92773.1"/>
    <property type="molecule type" value="Genomic_DNA"/>
</dbReference>
<proteinExistence type="predicted"/>
<gene>
    <name evidence="4" type="ORF">BJP25_21800</name>
</gene>
<dbReference type="PANTHER" id="PTHR43156:SF2">
    <property type="entry name" value="STAGE II SPORULATION PROTEIN E"/>
    <property type="match status" value="1"/>
</dbReference>
<dbReference type="InterPro" id="IPR052016">
    <property type="entry name" value="Bact_Sigma-Reg"/>
</dbReference>
<dbReference type="SUPFAM" id="SSF55781">
    <property type="entry name" value="GAF domain-like"/>
    <property type="match status" value="1"/>
</dbReference>
<sequence length="637" mass="67609">MPGFDDLLDAVRAGFTAPDGRPVPVRAHEVDPRRVLPAEPVGPLVAEPPADLLAELGEPTTGALVVADGDRAVLLWTADPVGGGHRALGAAVAAATAGSAQAVRAVRAEAAVLDALHSVGKRLTAQLDIDTLVQDATDAATTSTGAAFGAFFYNLINDYGESYTLYTLSGVPREVFSRFPMPRNTEVFAPTFRGDGTVRSDDITVDPRFGRNEPYSGMPEGHLPVCSYLAVPVVSPTTGEVLGGFFFGHPEPGRFTARHAYVAEGIAGYSAIALDNARLYDRQANLARELSRALLPDTPAVAGVDVVTRYLPAATGQKIGGDWYDVLRLPSGATAFVIGDVVGHGITAAAVMAQVRAAIRSYALLEMPPSQLLATVSRLVDPSFVTCFYAVHDPDTDTLTYANAGHLPAVLLPPDGPPRPFGEAMAQPLGVGRTFPSASTTFPRGTSLVLFTDGLLESRTRDLTVSMDWLLAALPALRGPADPHTACDELIRTLTGGTHDDDIALILARRTGLPRHHRRAPATAVELVALRDGIAAWAREQGATEALTEDIVLAVYEAMANSVEHGYRDKPGELDVVAENDDDVLTVTVTDWGTWKQPDPSDTTRGRGLPLITMLSGSSKTTRRPDGTTVAMRWPLR</sequence>
<dbReference type="SUPFAM" id="SSF81606">
    <property type="entry name" value="PP2C-like"/>
    <property type="match status" value="1"/>
</dbReference>
<evidence type="ECO:0000259" key="3">
    <source>
        <dbReference type="SMART" id="SM00331"/>
    </source>
</evidence>
<dbReference type="InterPro" id="IPR036890">
    <property type="entry name" value="HATPase_C_sf"/>
</dbReference>
<dbReference type="InterPro" id="IPR001932">
    <property type="entry name" value="PPM-type_phosphatase-like_dom"/>
</dbReference>
<dbReference type="SUPFAM" id="SSF55874">
    <property type="entry name" value="ATPase domain of HSP90 chaperone/DNA topoisomerase II/histidine kinase"/>
    <property type="match status" value="1"/>
</dbReference>
<dbReference type="Gene3D" id="3.30.450.40">
    <property type="match status" value="1"/>
</dbReference>
<dbReference type="GO" id="GO:0016791">
    <property type="term" value="F:phosphatase activity"/>
    <property type="evidence" value="ECO:0007669"/>
    <property type="project" value="TreeGrafter"/>
</dbReference>
<reference evidence="4 5" key="1">
    <citation type="submission" date="2016-10" db="EMBL/GenBank/DDBJ databases">
        <title>The Draft Genome Sequence of Actinokineospora bangkokensis 44EHWT reveals the biosynthetic pathway of antifungal compounds Thailandins with unusual extender unit butylmalonyl-CoA.</title>
        <authorList>
            <person name="Greule A."/>
            <person name="Intra B."/>
            <person name="Flemming S."/>
            <person name="Rommel M.G."/>
            <person name="Panbangred W."/>
            <person name="Bechthold A."/>
        </authorList>
    </citation>
    <scope>NUCLEOTIDE SEQUENCE [LARGE SCALE GENOMIC DNA]</scope>
    <source>
        <strain evidence="4 5">44EHW</strain>
    </source>
</reference>
<accession>A0A1Q9LL95</accession>
<dbReference type="STRING" id="1193682.BJP25_21800"/>
<dbReference type="CDD" id="cd16936">
    <property type="entry name" value="HATPase_RsbW-like"/>
    <property type="match status" value="1"/>
</dbReference>
<feature type="domain" description="PPM-type phosphatase" evidence="3">
    <location>
        <begin position="304"/>
        <end position="510"/>
    </location>
</feature>
<dbReference type="InterPro" id="IPR003594">
    <property type="entry name" value="HATPase_dom"/>
</dbReference>
<dbReference type="SMART" id="SM00065">
    <property type="entry name" value="GAF"/>
    <property type="match status" value="1"/>
</dbReference>
<name>A0A1Q9LL95_9PSEU</name>
<evidence type="ECO:0000256" key="1">
    <source>
        <dbReference type="ARBA" id="ARBA00022801"/>
    </source>
</evidence>
<keyword evidence="5" id="KW-1185">Reference proteome</keyword>
<dbReference type="InterPro" id="IPR003018">
    <property type="entry name" value="GAF"/>
</dbReference>
<evidence type="ECO:0000313" key="5">
    <source>
        <dbReference type="Proteomes" id="UP000186040"/>
    </source>
</evidence>
<organism evidence="4 5">
    <name type="scientific">Actinokineospora bangkokensis</name>
    <dbReference type="NCBI Taxonomy" id="1193682"/>
    <lineage>
        <taxon>Bacteria</taxon>
        <taxon>Bacillati</taxon>
        <taxon>Actinomycetota</taxon>
        <taxon>Actinomycetes</taxon>
        <taxon>Pseudonocardiales</taxon>
        <taxon>Pseudonocardiaceae</taxon>
        <taxon>Actinokineospora</taxon>
    </lineage>
</organism>
<dbReference type="SMART" id="SM00331">
    <property type="entry name" value="PP2C_SIG"/>
    <property type="match status" value="1"/>
</dbReference>
<comment type="caution">
    <text evidence="4">The sequence shown here is derived from an EMBL/GenBank/DDBJ whole genome shotgun (WGS) entry which is preliminary data.</text>
</comment>
<dbReference type="Gene3D" id="3.60.40.10">
    <property type="entry name" value="PPM-type phosphatase domain"/>
    <property type="match status" value="1"/>
</dbReference>
<dbReference type="Pfam" id="PF13185">
    <property type="entry name" value="GAF_2"/>
    <property type="match status" value="1"/>
</dbReference>
<evidence type="ECO:0000259" key="2">
    <source>
        <dbReference type="SMART" id="SM00065"/>
    </source>
</evidence>
<dbReference type="InterPro" id="IPR029016">
    <property type="entry name" value="GAF-like_dom_sf"/>
</dbReference>
<dbReference type="Proteomes" id="UP000186040">
    <property type="component" value="Unassembled WGS sequence"/>
</dbReference>
<dbReference type="AlphaFoldDB" id="A0A1Q9LL95"/>
<dbReference type="Pfam" id="PF13581">
    <property type="entry name" value="HATPase_c_2"/>
    <property type="match status" value="1"/>
</dbReference>
<protein>
    <submittedName>
        <fullName evidence="4">Diguanylate phosphodiesterase</fullName>
    </submittedName>
</protein>
<evidence type="ECO:0000313" key="4">
    <source>
        <dbReference type="EMBL" id="OLR92773.1"/>
    </source>
</evidence>